<gene>
    <name evidence="2" type="ORF">PV07_05702</name>
</gene>
<dbReference type="Gene3D" id="6.20.350.10">
    <property type="match status" value="2"/>
</dbReference>
<reference evidence="2 3" key="1">
    <citation type="submission" date="2015-01" db="EMBL/GenBank/DDBJ databases">
        <title>The Genome Sequence of Cladophialophora immunda CBS83496.</title>
        <authorList>
            <consortium name="The Broad Institute Genomics Platform"/>
            <person name="Cuomo C."/>
            <person name="de Hoog S."/>
            <person name="Gorbushina A."/>
            <person name="Stielow B."/>
            <person name="Teixiera M."/>
            <person name="Abouelleil A."/>
            <person name="Chapman S.B."/>
            <person name="Priest M."/>
            <person name="Young S.K."/>
            <person name="Wortman J."/>
            <person name="Nusbaum C."/>
            <person name="Birren B."/>
        </authorList>
    </citation>
    <scope>NUCLEOTIDE SEQUENCE [LARGE SCALE GENOMIC DNA]</scope>
    <source>
        <strain evidence="2 3">CBS 83496</strain>
    </source>
</reference>
<evidence type="ECO:0000313" key="2">
    <source>
        <dbReference type="EMBL" id="KIW29917.1"/>
    </source>
</evidence>
<organism evidence="2 3">
    <name type="scientific">Cladophialophora immunda</name>
    <dbReference type="NCBI Taxonomy" id="569365"/>
    <lineage>
        <taxon>Eukaryota</taxon>
        <taxon>Fungi</taxon>
        <taxon>Dikarya</taxon>
        <taxon>Ascomycota</taxon>
        <taxon>Pezizomycotina</taxon>
        <taxon>Eurotiomycetes</taxon>
        <taxon>Chaetothyriomycetidae</taxon>
        <taxon>Chaetothyriales</taxon>
        <taxon>Herpotrichiellaceae</taxon>
        <taxon>Cladophialophora</taxon>
    </lineage>
</organism>
<dbReference type="STRING" id="569365.A0A0D2AX95"/>
<keyword evidence="3" id="KW-1185">Reference proteome</keyword>
<dbReference type="HOGENOM" id="CLU_015856_0_0_1"/>
<name>A0A0D2AX95_9EURO</name>
<dbReference type="GeneID" id="27344896"/>
<accession>A0A0D2AX95</accession>
<evidence type="ECO:0000313" key="3">
    <source>
        <dbReference type="Proteomes" id="UP000054466"/>
    </source>
</evidence>
<dbReference type="EMBL" id="KN847042">
    <property type="protein sequence ID" value="KIW29917.1"/>
    <property type="molecule type" value="Genomic_DNA"/>
</dbReference>
<proteinExistence type="predicted"/>
<dbReference type="AlphaFoldDB" id="A0A0D2AX95"/>
<evidence type="ECO:0000259" key="1">
    <source>
        <dbReference type="Pfam" id="PF02026"/>
    </source>
</evidence>
<dbReference type="RefSeq" id="XP_016250133.1">
    <property type="nucleotide sequence ID" value="XM_016392614.1"/>
</dbReference>
<dbReference type="VEuPathDB" id="FungiDB:PV07_05702"/>
<sequence>MPDDHIQIAGYTPAHLLVYPLQDPGPAYRGPQKFDIQRCHGGATLIADLLHASASEHHHQVHGPPLDALKGGLLEPSASDITELEVFGEADNLQTSYKVKHSRPLDRCPTWYPPRGSLKGADRVSLLIFQDVESGYSEHDGFSNPDDAVAFFRKSRPGTLIYHMARPLGTGEIWDAVRRGPYTAGGLQDPQKLIVVVSADDLRAEGIELYHGLSWEKTCEDFVEKLGSNGQLDTLATCANLLVLFGCDGVIYHRGREMNEPTLFFDPLGVEGRFYRVHVGPVPGVVEAFIGGLATKLACRESLNEAIKFGFITARRLAKLGFTASKVPGWPRYPISSIINKNTLTEETPTTLEIPSESISRGDNRRWSILHHNIGDPVQVACHIVTKGIYSAANWIPIARFGRLHVLDRWENEGFRNIFNAIYEYLSAPQIKPINIGIFGSRGSGKSFATGQVAESAALAARSGRKIQHLRFNLSQFTTPEDLSVAFNKVRECNLSGTLPLVYINGFDADLAGRPLGWLAHLLAPMHGGQVLDRGEMQRLGPAIILLGSGFTTSLKNFEDFSIISQKGRQDEDNSDYENNVEDEKLLSTAQAFLSCLHAYVDVVGLDQVNPSDMLYPVRRAVVLRALLEEREPKLKMGEGVSIDQSVLDGLLLIPTYRHGLRSLKSIIALSKVTGKRHFERAALPPEAQLCLHLDYPTFMECSRYNRMPDELTEFISEKLHNVYMDIKRRMAATDEEKQALERDPSLVPWPSLSEELKESTRAHTLDIPRKLRMISCFLAEMDGLREAVESFSDKELRLLAEREHERWNAERLQNQWHQGQRNSKDRTSPFLIPWRDLEQKWRNVDYDMVKSYPTILPHNYKIYRIGKVEKTKLFEPTRVLNRATM</sequence>
<feature type="domain" description="Ryanodine receptor Ryr" evidence="1">
    <location>
        <begin position="798"/>
        <end position="861"/>
    </location>
</feature>
<protein>
    <recommendedName>
        <fullName evidence="1">Ryanodine receptor Ryr domain-containing protein</fullName>
    </recommendedName>
</protein>
<dbReference type="OrthoDB" id="5305673at2759"/>
<dbReference type="Proteomes" id="UP000054466">
    <property type="component" value="Unassembled WGS sequence"/>
</dbReference>
<dbReference type="Pfam" id="PF02026">
    <property type="entry name" value="RyR"/>
    <property type="match status" value="1"/>
</dbReference>
<dbReference type="InterPro" id="IPR003032">
    <property type="entry name" value="Ryanodine_rcpt"/>
</dbReference>